<dbReference type="PROSITE" id="PS00061">
    <property type="entry name" value="ADH_SHORT"/>
    <property type="match status" value="1"/>
</dbReference>
<dbReference type="OrthoDB" id="1274115at2759"/>
<evidence type="ECO:0000256" key="3">
    <source>
        <dbReference type="ARBA" id="ARBA00023002"/>
    </source>
</evidence>
<dbReference type="SUPFAM" id="SSF51735">
    <property type="entry name" value="NAD(P)-binding Rossmann-fold domains"/>
    <property type="match status" value="1"/>
</dbReference>
<evidence type="ECO:0008006" key="7">
    <source>
        <dbReference type="Google" id="ProtNLM"/>
    </source>
</evidence>
<dbReference type="Proteomes" id="UP000772434">
    <property type="component" value="Unassembled WGS sequence"/>
</dbReference>
<dbReference type="PRINTS" id="PR00080">
    <property type="entry name" value="SDRFAMILY"/>
</dbReference>
<protein>
    <recommendedName>
        <fullName evidence="7">NAD(P)-binding protein</fullName>
    </recommendedName>
</protein>
<organism evidence="5 6">
    <name type="scientific">Rhodocollybia butyracea</name>
    <dbReference type="NCBI Taxonomy" id="206335"/>
    <lineage>
        <taxon>Eukaryota</taxon>
        <taxon>Fungi</taxon>
        <taxon>Dikarya</taxon>
        <taxon>Basidiomycota</taxon>
        <taxon>Agaricomycotina</taxon>
        <taxon>Agaricomycetes</taxon>
        <taxon>Agaricomycetidae</taxon>
        <taxon>Agaricales</taxon>
        <taxon>Marasmiineae</taxon>
        <taxon>Omphalotaceae</taxon>
        <taxon>Rhodocollybia</taxon>
    </lineage>
</organism>
<comment type="caution">
    <text evidence="5">The sequence shown here is derived from an EMBL/GenBank/DDBJ whole genome shotgun (WGS) entry which is preliminary data.</text>
</comment>
<dbReference type="AlphaFoldDB" id="A0A9P5Q2U4"/>
<evidence type="ECO:0000256" key="4">
    <source>
        <dbReference type="RuleBase" id="RU000363"/>
    </source>
</evidence>
<dbReference type="GO" id="GO:0016491">
    <property type="term" value="F:oxidoreductase activity"/>
    <property type="evidence" value="ECO:0007669"/>
    <property type="project" value="UniProtKB-KW"/>
</dbReference>
<comment type="similarity">
    <text evidence="1 4">Belongs to the short-chain dehydrogenases/reductases (SDR) family.</text>
</comment>
<dbReference type="PRINTS" id="PR00081">
    <property type="entry name" value="GDHRDH"/>
</dbReference>
<gene>
    <name evidence="5" type="ORF">BDP27DRAFT_1416722</name>
</gene>
<accession>A0A9P5Q2U4</accession>
<proteinExistence type="inferred from homology"/>
<sequence>MSSPRVWLITGTSSGFGRRFVPSILRRGDCVIATARKINSISNHFPASDNLRTMELDMNSNEATIRQKAQEALGFWGRVDVLVNNAGYSLKILAEDSTLEDAQTQFQTNFYGPVALTNALLPQMRNRKEGKIVMIGSRSSWNPVEGLSLYGASKAALRVYSEALARELASAHFPDIQVIIVEPSGFRTEQNVLGYPMKVPTAPNPHTDSAYASMRAQMQARLEALDLKQKGDPDKAVEVIIDVVRGDASAEFNENGNTIYLPLGRDANDDVEAKCQKMLEAVRDQRKVTDYLDIDE</sequence>
<evidence type="ECO:0000256" key="1">
    <source>
        <dbReference type="ARBA" id="ARBA00006484"/>
    </source>
</evidence>
<dbReference type="CDD" id="cd05374">
    <property type="entry name" value="17beta-HSD-like_SDR_c"/>
    <property type="match status" value="1"/>
</dbReference>
<dbReference type="InterPro" id="IPR036291">
    <property type="entry name" value="NAD(P)-bd_dom_sf"/>
</dbReference>
<dbReference type="PANTHER" id="PTHR43976">
    <property type="entry name" value="SHORT CHAIN DEHYDROGENASE"/>
    <property type="match status" value="1"/>
</dbReference>
<dbReference type="EMBL" id="JADNRY010000015">
    <property type="protein sequence ID" value="KAF9074036.1"/>
    <property type="molecule type" value="Genomic_DNA"/>
</dbReference>
<keyword evidence="2" id="KW-0521">NADP</keyword>
<dbReference type="Pfam" id="PF00106">
    <property type="entry name" value="adh_short"/>
    <property type="match status" value="1"/>
</dbReference>
<reference evidence="5" key="1">
    <citation type="submission" date="2020-11" db="EMBL/GenBank/DDBJ databases">
        <authorList>
            <consortium name="DOE Joint Genome Institute"/>
            <person name="Ahrendt S."/>
            <person name="Riley R."/>
            <person name="Andreopoulos W."/>
            <person name="Labutti K."/>
            <person name="Pangilinan J."/>
            <person name="Ruiz-Duenas F.J."/>
            <person name="Barrasa J.M."/>
            <person name="Sanchez-Garcia M."/>
            <person name="Camarero S."/>
            <person name="Miyauchi S."/>
            <person name="Serrano A."/>
            <person name="Linde D."/>
            <person name="Babiker R."/>
            <person name="Drula E."/>
            <person name="Ayuso-Fernandez I."/>
            <person name="Pacheco R."/>
            <person name="Padilla G."/>
            <person name="Ferreira P."/>
            <person name="Barriuso J."/>
            <person name="Kellner H."/>
            <person name="Castanera R."/>
            <person name="Alfaro M."/>
            <person name="Ramirez L."/>
            <person name="Pisabarro A.G."/>
            <person name="Kuo A."/>
            <person name="Tritt A."/>
            <person name="Lipzen A."/>
            <person name="He G."/>
            <person name="Yan M."/>
            <person name="Ng V."/>
            <person name="Cullen D."/>
            <person name="Martin F."/>
            <person name="Rosso M.-N."/>
            <person name="Henrissat B."/>
            <person name="Hibbett D."/>
            <person name="Martinez A.T."/>
            <person name="Grigoriev I.V."/>
        </authorList>
    </citation>
    <scope>NUCLEOTIDE SEQUENCE</scope>
    <source>
        <strain evidence="5">AH 40177</strain>
    </source>
</reference>
<evidence type="ECO:0000313" key="6">
    <source>
        <dbReference type="Proteomes" id="UP000772434"/>
    </source>
</evidence>
<dbReference type="InterPro" id="IPR051911">
    <property type="entry name" value="SDR_oxidoreductase"/>
</dbReference>
<name>A0A9P5Q2U4_9AGAR</name>
<dbReference type="PANTHER" id="PTHR43976:SF16">
    <property type="entry name" value="SHORT-CHAIN DEHYDROGENASE_REDUCTASE FAMILY PROTEIN"/>
    <property type="match status" value="1"/>
</dbReference>
<dbReference type="Gene3D" id="3.40.50.720">
    <property type="entry name" value="NAD(P)-binding Rossmann-like Domain"/>
    <property type="match status" value="1"/>
</dbReference>
<dbReference type="InterPro" id="IPR020904">
    <property type="entry name" value="Sc_DH/Rdtase_CS"/>
</dbReference>
<dbReference type="InterPro" id="IPR002347">
    <property type="entry name" value="SDR_fam"/>
</dbReference>
<evidence type="ECO:0000313" key="5">
    <source>
        <dbReference type="EMBL" id="KAF9074036.1"/>
    </source>
</evidence>
<evidence type="ECO:0000256" key="2">
    <source>
        <dbReference type="ARBA" id="ARBA00022857"/>
    </source>
</evidence>
<keyword evidence="3" id="KW-0560">Oxidoreductase</keyword>
<keyword evidence="6" id="KW-1185">Reference proteome</keyword>